<sequence length="116" mass="12246">MKVSATLVKHPPVFPAFGFRFDTDNGSVVFSGDTGACEGSSGDLPASIIDHLAESHTVVNEVGALAEAAGMKNLVPGAPEDVTDGQWTSRAQRGYSGRVHVGRDLMMFKLGASRQR</sequence>
<keyword evidence="2" id="KW-1185">Reference proteome</keyword>
<dbReference type="RefSeq" id="WP_237818245.1">
    <property type="nucleotide sequence ID" value="NZ_JAKLTQ010000002.1"/>
</dbReference>
<accession>A0ABS9L3J6</accession>
<dbReference type="EMBL" id="JAKLTQ010000002">
    <property type="protein sequence ID" value="MCG2621138.1"/>
    <property type="molecule type" value="Genomic_DNA"/>
</dbReference>
<dbReference type="SUPFAM" id="SSF56281">
    <property type="entry name" value="Metallo-hydrolase/oxidoreductase"/>
    <property type="match status" value="1"/>
</dbReference>
<dbReference type="Proteomes" id="UP001165368">
    <property type="component" value="Unassembled WGS sequence"/>
</dbReference>
<evidence type="ECO:0000313" key="2">
    <source>
        <dbReference type="Proteomes" id="UP001165368"/>
    </source>
</evidence>
<gene>
    <name evidence="1" type="ORF">LVY72_04325</name>
</gene>
<evidence type="ECO:0000313" key="1">
    <source>
        <dbReference type="EMBL" id="MCG2621138.1"/>
    </source>
</evidence>
<dbReference type="Gene3D" id="3.60.15.10">
    <property type="entry name" value="Ribonuclease Z/Hydroxyacylglutathione hydrolase-like"/>
    <property type="match status" value="1"/>
</dbReference>
<comment type="caution">
    <text evidence="1">The sequence shown here is derived from an EMBL/GenBank/DDBJ whole genome shotgun (WGS) entry which is preliminary data.</text>
</comment>
<protein>
    <submittedName>
        <fullName evidence="1">Uncharacterized protein</fullName>
    </submittedName>
</protein>
<proteinExistence type="predicted"/>
<name>A0ABS9L3J6_9MICC</name>
<dbReference type="InterPro" id="IPR036866">
    <property type="entry name" value="RibonucZ/Hydroxyglut_hydro"/>
</dbReference>
<reference evidence="1" key="1">
    <citation type="submission" date="2022-01" db="EMBL/GenBank/DDBJ databases">
        <authorList>
            <person name="Jo J.-H."/>
            <person name="Im W.-T."/>
        </authorList>
    </citation>
    <scope>NUCLEOTIDE SEQUENCE</scope>
    <source>
        <strain evidence="1">I2-34</strain>
    </source>
</reference>
<organism evidence="1 2">
    <name type="scientific">Arthrobacter hankyongi</name>
    <dbReference type="NCBI Taxonomy" id="2904801"/>
    <lineage>
        <taxon>Bacteria</taxon>
        <taxon>Bacillati</taxon>
        <taxon>Actinomycetota</taxon>
        <taxon>Actinomycetes</taxon>
        <taxon>Micrococcales</taxon>
        <taxon>Micrococcaceae</taxon>
        <taxon>Arthrobacter</taxon>
    </lineage>
</organism>